<dbReference type="PANTHER" id="PTHR37610:SF97">
    <property type="entry name" value="RETROTRANSPOSON GAG DOMAIN-CONTAINING PROTEIN"/>
    <property type="match status" value="1"/>
</dbReference>
<dbReference type="EMBL" id="PGOL01002315">
    <property type="protein sequence ID" value="PKI48914.1"/>
    <property type="molecule type" value="Genomic_DNA"/>
</dbReference>
<organism evidence="2 3">
    <name type="scientific">Punica granatum</name>
    <name type="common">Pomegranate</name>
    <dbReference type="NCBI Taxonomy" id="22663"/>
    <lineage>
        <taxon>Eukaryota</taxon>
        <taxon>Viridiplantae</taxon>
        <taxon>Streptophyta</taxon>
        <taxon>Embryophyta</taxon>
        <taxon>Tracheophyta</taxon>
        <taxon>Spermatophyta</taxon>
        <taxon>Magnoliopsida</taxon>
        <taxon>eudicotyledons</taxon>
        <taxon>Gunneridae</taxon>
        <taxon>Pentapetalae</taxon>
        <taxon>rosids</taxon>
        <taxon>malvids</taxon>
        <taxon>Myrtales</taxon>
        <taxon>Lythraceae</taxon>
        <taxon>Punica</taxon>
    </lineage>
</organism>
<comment type="caution">
    <text evidence="2">The sequence shown here is derived from an EMBL/GenBank/DDBJ whole genome shotgun (WGS) entry which is preliminary data.</text>
</comment>
<feature type="domain" description="Retrotransposon Copia-like N-terminal" evidence="1">
    <location>
        <begin position="28"/>
        <end position="69"/>
    </location>
</feature>
<dbReference type="Proteomes" id="UP000233551">
    <property type="component" value="Unassembled WGS sequence"/>
</dbReference>
<name>A0A2I0IY57_PUNGR</name>
<evidence type="ECO:0000259" key="1">
    <source>
        <dbReference type="Pfam" id="PF14244"/>
    </source>
</evidence>
<reference evidence="2 3" key="1">
    <citation type="submission" date="2017-11" db="EMBL/GenBank/DDBJ databases">
        <title>De-novo sequencing of pomegranate (Punica granatum L.) genome.</title>
        <authorList>
            <person name="Akparov Z."/>
            <person name="Amiraslanov A."/>
            <person name="Hajiyeva S."/>
            <person name="Abbasov M."/>
            <person name="Kaur K."/>
            <person name="Hamwieh A."/>
            <person name="Solovyev V."/>
            <person name="Salamov A."/>
            <person name="Braich B."/>
            <person name="Kosarev P."/>
            <person name="Mahmoud A."/>
            <person name="Hajiyev E."/>
            <person name="Babayeva S."/>
            <person name="Izzatullayeva V."/>
            <person name="Mammadov A."/>
            <person name="Mammadov A."/>
            <person name="Sharifova S."/>
            <person name="Ojaghi J."/>
            <person name="Eynullazada K."/>
            <person name="Bayramov B."/>
            <person name="Abdulazimova A."/>
            <person name="Shahmuradov I."/>
        </authorList>
    </citation>
    <scope>NUCLEOTIDE SEQUENCE [LARGE SCALE GENOMIC DNA]</scope>
    <source>
        <strain evidence="3">cv. AG2017</strain>
        <tissue evidence="2">Leaf</tissue>
    </source>
</reference>
<protein>
    <recommendedName>
        <fullName evidence="1">Retrotransposon Copia-like N-terminal domain-containing protein</fullName>
    </recommendedName>
</protein>
<dbReference type="PANTHER" id="PTHR37610">
    <property type="entry name" value="CCHC-TYPE DOMAIN-CONTAINING PROTEIN"/>
    <property type="match status" value="1"/>
</dbReference>
<accession>A0A2I0IY57</accession>
<gene>
    <name evidence="2" type="ORF">CRG98_030690</name>
</gene>
<proteinExistence type="predicted"/>
<dbReference type="InterPro" id="IPR029472">
    <property type="entry name" value="Copia-like_N"/>
</dbReference>
<dbReference type="AlphaFoldDB" id="A0A2I0IY57"/>
<keyword evidence="3" id="KW-1185">Reference proteome</keyword>
<dbReference type="Pfam" id="PF14244">
    <property type="entry name" value="Retrotran_gag_3"/>
    <property type="match status" value="1"/>
</dbReference>
<evidence type="ECO:0000313" key="2">
    <source>
        <dbReference type="EMBL" id="PKI48914.1"/>
    </source>
</evidence>
<evidence type="ECO:0000313" key="3">
    <source>
        <dbReference type="Proteomes" id="UP000233551"/>
    </source>
</evidence>
<sequence>MEKGEESSGKGSIEAIGVDQSSVFAVNPSNYTGVSLINCKLNGSNYLTWSRAMMTALPAKNKVGMVDGLVPRLPNGDPNQTRWDMCNALVISWIFNTLDLELQSSVACERDTNISVKGRDGKMKQEGMSVPKYYSWLKTFWDDLDNYLEIPTCTCSAARMYAAQREREKTHQFLLGLGSEFNTMRSNIPSHEPAHSLNKVLAMIPHEERKNLVALSHENAAPDGSVFLSRVAGTKSELQGGNNQAYGGQGGSKGGASGTRTKTCYHCDCLGHIKSSCWLLHSYPAN</sequence>